<reference evidence="1 2" key="1">
    <citation type="submission" date="2024-09" db="EMBL/GenBank/DDBJ databases">
        <title>Floridaenema gen nov. (Aerosakkonemataceae, Aerosakkonematales ord. nov., Cyanobacteria) from benthic tropical and subtropical fresh waters, with the description of four new species.</title>
        <authorList>
            <person name="Moretto J.A."/>
            <person name="Berthold D.E."/>
            <person name="Lefler F.W."/>
            <person name="Huang I.-S."/>
            <person name="Laughinghouse H. IV."/>
        </authorList>
    </citation>
    <scope>NUCLEOTIDE SEQUENCE [LARGE SCALE GENOMIC DNA]</scope>
    <source>
        <strain evidence="1 2">BLCC-F50</strain>
    </source>
</reference>
<protein>
    <submittedName>
        <fullName evidence="1">Uncharacterized protein</fullName>
    </submittedName>
</protein>
<dbReference type="RefSeq" id="WP_413261752.1">
    <property type="nucleotide sequence ID" value="NZ_JBHFNR010000022.1"/>
</dbReference>
<accession>A0ABV4XK36</accession>
<dbReference type="Proteomes" id="UP001576784">
    <property type="component" value="Unassembled WGS sequence"/>
</dbReference>
<comment type="caution">
    <text evidence="1">The sequence shown here is derived from an EMBL/GenBank/DDBJ whole genome shotgun (WGS) entry which is preliminary data.</text>
</comment>
<evidence type="ECO:0000313" key="1">
    <source>
        <dbReference type="EMBL" id="MFB2892075.1"/>
    </source>
</evidence>
<organism evidence="1 2">
    <name type="scientific">Floridaenema flaviceps BLCC-F50</name>
    <dbReference type="NCBI Taxonomy" id="3153642"/>
    <lineage>
        <taxon>Bacteria</taxon>
        <taxon>Bacillati</taxon>
        <taxon>Cyanobacteriota</taxon>
        <taxon>Cyanophyceae</taxon>
        <taxon>Oscillatoriophycideae</taxon>
        <taxon>Aerosakkonematales</taxon>
        <taxon>Aerosakkonemataceae</taxon>
        <taxon>Floridanema</taxon>
        <taxon>Floridanema flaviceps</taxon>
    </lineage>
</organism>
<sequence length="50" mass="5823">MLANEFNLIAKNLSVILNNKRDIVLNSLNISACSIAPRDRLRYWDEYMPI</sequence>
<name>A0ABV4XK36_9CYAN</name>
<proteinExistence type="predicted"/>
<keyword evidence="2" id="KW-1185">Reference proteome</keyword>
<gene>
    <name evidence="1" type="ORF">ACE1CI_03910</name>
</gene>
<dbReference type="EMBL" id="JBHFNR010000022">
    <property type="protein sequence ID" value="MFB2892075.1"/>
    <property type="molecule type" value="Genomic_DNA"/>
</dbReference>
<evidence type="ECO:0000313" key="2">
    <source>
        <dbReference type="Proteomes" id="UP001576784"/>
    </source>
</evidence>